<proteinExistence type="predicted"/>
<protein>
    <submittedName>
        <fullName evidence="1">Uncharacterized protein</fullName>
    </submittedName>
</protein>
<dbReference type="RefSeq" id="YP_009798072.1">
    <property type="nucleotide sequence ID" value="NC_047924.1"/>
</dbReference>
<name>A0A2K9VCM5_9CAUD</name>
<evidence type="ECO:0000313" key="2">
    <source>
        <dbReference type="Proteomes" id="UP000241463"/>
    </source>
</evidence>
<organism evidence="1 2">
    <name type="scientific">Lactobacillus phage Bacchae</name>
    <dbReference type="NCBI Taxonomy" id="2079429"/>
    <lineage>
        <taxon>Viruses</taxon>
        <taxon>Duplodnaviria</taxon>
        <taxon>Heunggongvirae</taxon>
        <taxon>Uroviricota</taxon>
        <taxon>Caudoviricetes</taxon>
        <taxon>Herelleviridae</taxon>
        <taxon>Harbinvirus</taxon>
        <taxon>Harbinvirus bacchae</taxon>
    </lineage>
</organism>
<accession>A0A2K9VCM5</accession>
<dbReference type="EMBL" id="MG765277">
    <property type="protein sequence ID" value="AUV59968.1"/>
    <property type="molecule type" value="Genomic_DNA"/>
</dbReference>
<sequence>MLTKHTISSMLLLYKIKKEIRMSKLKINVKEYPDNEIESGNIFYNGFYTIMIIEDDNSNYFILDLSHGKILVFTDNSLKIKEYLDWNKYKKVDAELSFKYYKD</sequence>
<keyword evidence="2" id="KW-1185">Reference proteome</keyword>
<dbReference type="GeneID" id="54988517"/>
<dbReference type="Proteomes" id="UP000241463">
    <property type="component" value="Segment"/>
</dbReference>
<dbReference type="KEGG" id="vg:54988517"/>
<evidence type="ECO:0000313" key="1">
    <source>
        <dbReference type="EMBL" id="AUV59968.1"/>
    </source>
</evidence>
<reference evidence="1 2" key="1">
    <citation type="submission" date="2018-01" db="EMBL/GenBank/DDBJ databases">
        <title>Lactobacillus phages that infect wine-derived L. plantarum strains.</title>
        <authorList>
            <person name="Kyrkou I."/>
            <person name="Hestbjerg Hansen L."/>
        </authorList>
    </citation>
    <scope>NUCLEOTIDE SEQUENCE [LARGE SCALE GENOMIC DNA]</scope>
</reference>